<name>A0ACC0XDK2_9ROSI</name>
<reference evidence="2" key="1">
    <citation type="journal article" date="2023" name="G3 (Bethesda)">
        <title>Genome assembly and association tests identify interacting loci associated with vigor, precocity, and sex in interspecific pistachio rootstocks.</title>
        <authorList>
            <person name="Palmer W."/>
            <person name="Jacygrad E."/>
            <person name="Sagayaradj S."/>
            <person name="Cavanaugh K."/>
            <person name="Han R."/>
            <person name="Bertier L."/>
            <person name="Beede B."/>
            <person name="Kafkas S."/>
            <person name="Golino D."/>
            <person name="Preece J."/>
            <person name="Michelmore R."/>
        </authorList>
    </citation>
    <scope>NUCLEOTIDE SEQUENCE [LARGE SCALE GENOMIC DNA]</scope>
</reference>
<protein>
    <submittedName>
        <fullName evidence="1">Uncharacterized protein</fullName>
    </submittedName>
</protein>
<dbReference type="EMBL" id="CM047748">
    <property type="protein sequence ID" value="KAJ0014757.1"/>
    <property type="molecule type" value="Genomic_DNA"/>
</dbReference>
<dbReference type="Proteomes" id="UP001163603">
    <property type="component" value="Chromosome 13"/>
</dbReference>
<evidence type="ECO:0000313" key="2">
    <source>
        <dbReference type="Proteomes" id="UP001163603"/>
    </source>
</evidence>
<evidence type="ECO:0000313" key="1">
    <source>
        <dbReference type="EMBL" id="KAJ0014757.1"/>
    </source>
</evidence>
<comment type="caution">
    <text evidence="1">The sequence shown here is derived from an EMBL/GenBank/DDBJ whole genome shotgun (WGS) entry which is preliminary data.</text>
</comment>
<keyword evidence="2" id="KW-1185">Reference proteome</keyword>
<proteinExistence type="predicted"/>
<gene>
    <name evidence="1" type="ORF">Pint_20534</name>
</gene>
<organism evidence="1 2">
    <name type="scientific">Pistacia integerrima</name>
    <dbReference type="NCBI Taxonomy" id="434235"/>
    <lineage>
        <taxon>Eukaryota</taxon>
        <taxon>Viridiplantae</taxon>
        <taxon>Streptophyta</taxon>
        <taxon>Embryophyta</taxon>
        <taxon>Tracheophyta</taxon>
        <taxon>Spermatophyta</taxon>
        <taxon>Magnoliopsida</taxon>
        <taxon>eudicotyledons</taxon>
        <taxon>Gunneridae</taxon>
        <taxon>Pentapetalae</taxon>
        <taxon>rosids</taxon>
        <taxon>malvids</taxon>
        <taxon>Sapindales</taxon>
        <taxon>Anacardiaceae</taxon>
        <taxon>Pistacia</taxon>
    </lineage>
</organism>
<accession>A0ACC0XDK2</accession>
<sequence>MGKASKWMINLLLGRKDQEKDKKKDIVFLEESVLPSPTPPSMKRRWSFGRSSSKEKSHKSSKSLDLITTSSVVRQAISELQNQQINNNLALVVAPPKPARGGIISKAVKDAAATKIQAAFRSYLARKALCALRGLVKLQALVRGHIVRKKTSAALRGMHALMSIQVRARFQRLQMAEESQLVVKSQSLRHSTHTPQDTGIGFTRAHKEAIDTNIYETHGISKRKYGYLNHAQIGRIEHGVTTFFSGELSISKREHHQYEEISFSTAQNTPRHYQKLPNTFPGRASFSNQQPEYSHAVYHEPNYMSKTESSRAKARSHSEPKQRPKWSMKPKTTKRTVSLDRTNVLAGPQTQRSSPRSTTVVHENQDPWFIKLYRSKRIIRDSESDANSTATSRSKYCNSLMPYEASYERDLLHWL</sequence>